<keyword evidence="3 6" id="KW-0812">Transmembrane</keyword>
<evidence type="ECO:0000313" key="7">
    <source>
        <dbReference type="EMBL" id="GAA2595756.1"/>
    </source>
</evidence>
<evidence type="ECO:0000313" key="8">
    <source>
        <dbReference type="Proteomes" id="UP001501509"/>
    </source>
</evidence>
<comment type="subcellular location">
    <subcellularLocation>
        <location evidence="1">Cell membrane</location>
        <topology evidence="1">Multi-pass membrane protein</topology>
    </subcellularLocation>
</comment>
<gene>
    <name evidence="7" type="ORF">GCM10010411_31520</name>
</gene>
<feature type="transmembrane region" description="Helical" evidence="6">
    <location>
        <begin position="76"/>
        <end position="96"/>
    </location>
</feature>
<feature type="transmembrane region" description="Helical" evidence="6">
    <location>
        <begin position="32"/>
        <end position="55"/>
    </location>
</feature>
<dbReference type="InterPro" id="IPR022791">
    <property type="entry name" value="L-PG_synthase/AglD"/>
</dbReference>
<sequence length="297" mass="30086">MKRTLCGVVILTVLVWWQSTDAFLDAFRVIGAGPAVAALAIGVLTTVLSAARWSLVARGLGLRLPMTTAVADYYRALFLNAVLPAGVLGDVHRAVSHGRDEGDVRRSVRAVVLERAAGQAVLIVVALAVMLSAGGVVPGRAVGAVLLCVLAAAAALAVVSRSVWPGVVLLSAATLAGYVALFVVAGRLAGVTAPITDLVPLALVALVVMALPVNVGGWGPREAASTLAFGTAGLGASQGLTVAVVYGVLALIASLPGAAVLLLARRRAGVPVQEGEVLAERPDQAREKVLALAGRGQ</sequence>
<keyword evidence="8" id="KW-1185">Reference proteome</keyword>
<dbReference type="Pfam" id="PF03706">
    <property type="entry name" value="LPG_synthase_TM"/>
    <property type="match status" value="1"/>
</dbReference>
<feature type="transmembrane region" description="Helical" evidence="6">
    <location>
        <begin position="141"/>
        <end position="160"/>
    </location>
</feature>
<evidence type="ECO:0000256" key="3">
    <source>
        <dbReference type="ARBA" id="ARBA00022692"/>
    </source>
</evidence>
<evidence type="ECO:0000256" key="4">
    <source>
        <dbReference type="ARBA" id="ARBA00022989"/>
    </source>
</evidence>
<feature type="transmembrane region" description="Helical" evidence="6">
    <location>
        <begin position="239"/>
        <end position="264"/>
    </location>
</feature>
<evidence type="ECO:0000256" key="6">
    <source>
        <dbReference type="SAM" id="Phobius"/>
    </source>
</evidence>
<dbReference type="Proteomes" id="UP001501509">
    <property type="component" value="Unassembled WGS sequence"/>
</dbReference>
<feature type="transmembrane region" description="Helical" evidence="6">
    <location>
        <begin position="198"/>
        <end position="219"/>
    </location>
</feature>
<proteinExistence type="predicted"/>
<organism evidence="7 8">
    <name type="scientific">Actinomadura fulvescens</name>
    <dbReference type="NCBI Taxonomy" id="46160"/>
    <lineage>
        <taxon>Bacteria</taxon>
        <taxon>Bacillati</taxon>
        <taxon>Actinomycetota</taxon>
        <taxon>Actinomycetes</taxon>
        <taxon>Streptosporangiales</taxon>
        <taxon>Thermomonosporaceae</taxon>
        <taxon>Actinomadura</taxon>
    </lineage>
</organism>
<dbReference type="PANTHER" id="PTHR40277:SF1">
    <property type="entry name" value="BLL5419 PROTEIN"/>
    <property type="match status" value="1"/>
</dbReference>
<dbReference type="RefSeq" id="WP_344541526.1">
    <property type="nucleotide sequence ID" value="NZ_BAAATD010000003.1"/>
</dbReference>
<keyword evidence="5 6" id="KW-0472">Membrane</keyword>
<evidence type="ECO:0000256" key="2">
    <source>
        <dbReference type="ARBA" id="ARBA00022475"/>
    </source>
</evidence>
<evidence type="ECO:0000256" key="1">
    <source>
        <dbReference type="ARBA" id="ARBA00004651"/>
    </source>
</evidence>
<protein>
    <submittedName>
        <fullName evidence="7">Lysylphosphatidylglycerol synthase transmembrane domain-containing protein</fullName>
    </submittedName>
</protein>
<reference evidence="7 8" key="1">
    <citation type="journal article" date="2019" name="Int. J. Syst. Evol. Microbiol.">
        <title>The Global Catalogue of Microorganisms (GCM) 10K type strain sequencing project: providing services to taxonomists for standard genome sequencing and annotation.</title>
        <authorList>
            <consortium name="The Broad Institute Genomics Platform"/>
            <consortium name="The Broad Institute Genome Sequencing Center for Infectious Disease"/>
            <person name="Wu L."/>
            <person name="Ma J."/>
        </authorList>
    </citation>
    <scope>NUCLEOTIDE SEQUENCE [LARGE SCALE GENOMIC DNA]</scope>
    <source>
        <strain evidence="7 8">JCM 6833</strain>
    </source>
</reference>
<dbReference type="EMBL" id="BAAATD010000003">
    <property type="protein sequence ID" value="GAA2595756.1"/>
    <property type="molecule type" value="Genomic_DNA"/>
</dbReference>
<evidence type="ECO:0000256" key="5">
    <source>
        <dbReference type="ARBA" id="ARBA00023136"/>
    </source>
</evidence>
<name>A0ABN3PP71_9ACTN</name>
<dbReference type="PANTHER" id="PTHR40277">
    <property type="entry name" value="BLL5419 PROTEIN"/>
    <property type="match status" value="1"/>
</dbReference>
<accession>A0ABN3PP71</accession>
<keyword evidence="4 6" id="KW-1133">Transmembrane helix</keyword>
<feature type="transmembrane region" description="Helical" evidence="6">
    <location>
        <begin position="166"/>
        <end position="186"/>
    </location>
</feature>
<feature type="transmembrane region" description="Helical" evidence="6">
    <location>
        <begin position="116"/>
        <end position="134"/>
    </location>
</feature>
<keyword evidence="2" id="KW-1003">Cell membrane</keyword>
<comment type="caution">
    <text evidence="7">The sequence shown here is derived from an EMBL/GenBank/DDBJ whole genome shotgun (WGS) entry which is preliminary data.</text>
</comment>